<dbReference type="Proteomes" id="UP000198825">
    <property type="component" value="Chromosome I"/>
</dbReference>
<evidence type="ECO:0000313" key="3">
    <source>
        <dbReference type="EMBL" id="SDU98583.1"/>
    </source>
</evidence>
<organism evidence="3 4">
    <name type="scientific">Microlunatus sagamiharensis</name>
    <dbReference type="NCBI Taxonomy" id="546874"/>
    <lineage>
        <taxon>Bacteria</taxon>
        <taxon>Bacillati</taxon>
        <taxon>Actinomycetota</taxon>
        <taxon>Actinomycetes</taxon>
        <taxon>Propionibacteriales</taxon>
        <taxon>Propionibacteriaceae</taxon>
        <taxon>Microlunatus</taxon>
    </lineage>
</organism>
<keyword evidence="2" id="KW-0472">Membrane</keyword>
<feature type="compositionally biased region" description="Low complexity" evidence="1">
    <location>
        <begin position="33"/>
        <end position="55"/>
    </location>
</feature>
<dbReference type="RefSeq" id="WP_157719992.1">
    <property type="nucleotide sequence ID" value="NZ_LT629799.1"/>
</dbReference>
<feature type="transmembrane region" description="Helical" evidence="2">
    <location>
        <begin position="202"/>
        <end position="221"/>
    </location>
</feature>
<keyword evidence="4" id="KW-1185">Reference proteome</keyword>
<feature type="transmembrane region" description="Helical" evidence="2">
    <location>
        <begin position="113"/>
        <end position="130"/>
    </location>
</feature>
<gene>
    <name evidence="3" type="ORF">SAMN04488544_3019</name>
</gene>
<accession>A0A1H2MYY4</accession>
<feature type="transmembrane region" description="Helical" evidence="2">
    <location>
        <begin position="89"/>
        <end position="107"/>
    </location>
</feature>
<sequence>MSIDPTPSDRNGQPGPAYAPPQAPQVPPPAEPRQPYAQQPNVQQQDAAPQAPAAYGARPEEVVEHRYGPEGLVATPTVVLPPERVGHGALLALLAVPVGAVLSAIIWRLGFVASLSGVVVAAGAAVLYARGSGGRVKKGIPVVAAIIALGIVASFFAAVATDLWTVFPTLDAEITGSYPSRGAFVRENLTYGPVLGEYTRDIVLFVVFGVLGGFGTILRLVRTNASLQR</sequence>
<keyword evidence="2" id="KW-1133">Transmembrane helix</keyword>
<protein>
    <submittedName>
        <fullName evidence="3">Uncharacterized protein</fullName>
    </submittedName>
</protein>
<reference evidence="4" key="1">
    <citation type="submission" date="2016-10" db="EMBL/GenBank/DDBJ databases">
        <authorList>
            <person name="Varghese N."/>
            <person name="Submissions S."/>
        </authorList>
    </citation>
    <scope>NUCLEOTIDE SEQUENCE [LARGE SCALE GENOMIC DNA]</scope>
    <source>
        <strain evidence="4">DSM 21743</strain>
    </source>
</reference>
<proteinExistence type="predicted"/>
<evidence type="ECO:0000256" key="2">
    <source>
        <dbReference type="SAM" id="Phobius"/>
    </source>
</evidence>
<dbReference type="OrthoDB" id="4981719at2"/>
<feature type="region of interest" description="Disordered" evidence="1">
    <location>
        <begin position="1"/>
        <end position="55"/>
    </location>
</feature>
<feature type="compositionally biased region" description="Pro residues" evidence="1">
    <location>
        <begin position="17"/>
        <end position="32"/>
    </location>
</feature>
<feature type="transmembrane region" description="Helical" evidence="2">
    <location>
        <begin position="142"/>
        <end position="160"/>
    </location>
</feature>
<name>A0A1H2MYY4_9ACTN</name>
<dbReference type="EMBL" id="LT629799">
    <property type="protein sequence ID" value="SDU98583.1"/>
    <property type="molecule type" value="Genomic_DNA"/>
</dbReference>
<evidence type="ECO:0000313" key="4">
    <source>
        <dbReference type="Proteomes" id="UP000198825"/>
    </source>
</evidence>
<dbReference type="AlphaFoldDB" id="A0A1H2MYY4"/>
<keyword evidence="2" id="KW-0812">Transmembrane</keyword>
<evidence type="ECO:0000256" key="1">
    <source>
        <dbReference type="SAM" id="MobiDB-lite"/>
    </source>
</evidence>